<gene>
    <name evidence="2" type="ORF">BDK51DRAFT_51454</name>
</gene>
<feature type="region of interest" description="Disordered" evidence="1">
    <location>
        <begin position="1"/>
        <end position="21"/>
    </location>
</feature>
<dbReference type="AlphaFoldDB" id="A0A4P9WAE0"/>
<organism evidence="2 3">
    <name type="scientific">Blyttiomyces helicus</name>
    <dbReference type="NCBI Taxonomy" id="388810"/>
    <lineage>
        <taxon>Eukaryota</taxon>
        <taxon>Fungi</taxon>
        <taxon>Fungi incertae sedis</taxon>
        <taxon>Chytridiomycota</taxon>
        <taxon>Chytridiomycota incertae sedis</taxon>
        <taxon>Chytridiomycetes</taxon>
        <taxon>Chytridiomycetes incertae sedis</taxon>
        <taxon>Blyttiomyces</taxon>
    </lineage>
</organism>
<sequence length="185" mass="20161">MTETTVQEVVSNPSHLSPGRGGGHAALLDILQKRQSLGMAVDHEEALSLSCPLHCVLVGDRNSEKTFVVEALTGVADCMNVGTEIRIIETLPASNSARAFTTARRSDAKQVKRYCFDHRGEEQGPRSRQVQRIRADLIIVKVMSPDLPDLIIVDIPKYDVIEEVGKLTSLLEAPDVVILAVLPLA</sequence>
<reference evidence="3" key="1">
    <citation type="journal article" date="2018" name="Nat. Microbiol.">
        <title>Leveraging single-cell genomics to expand the fungal tree of life.</title>
        <authorList>
            <person name="Ahrendt S.R."/>
            <person name="Quandt C.A."/>
            <person name="Ciobanu D."/>
            <person name="Clum A."/>
            <person name="Salamov A."/>
            <person name="Andreopoulos B."/>
            <person name="Cheng J.F."/>
            <person name="Woyke T."/>
            <person name="Pelin A."/>
            <person name="Henrissat B."/>
            <person name="Reynolds N.K."/>
            <person name="Benny G.L."/>
            <person name="Smith M.E."/>
            <person name="James T.Y."/>
            <person name="Grigoriev I.V."/>
        </authorList>
    </citation>
    <scope>NUCLEOTIDE SEQUENCE [LARGE SCALE GENOMIC DNA]</scope>
</reference>
<evidence type="ECO:0008006" key="4">
    <source>
        <dbReference type="Google" id="ProtNLM"/>
    </source>
</evidence>
<dbReference type="Proteomes" id="UP000269721">
    <property type="component" value="Unassembled WGS sequence"/>
</dbReference>
<dbReference type="Gene3D" id="3.40.50.300">
    <property type="entry name" value="P-loop containing nucleotide triphosphate hydrolases"/>
    <property type="match status" value="1"/>
</dbReference>
<name>A0A4P9WAE0_9FUNG</name>
<dbReference type="EMBL" id="KZ997596">
    <property type="protein sequence ID" value="RKO87206.1"/>
    <property type="molecule type" value="Genomic_DNA"/>
</dbReference>
<evidence type="ECO:0000313" key="2">
    <source>
        <dbReference type="EMBL" id="RKO87206.1"/>
    </source>
</evidence>
<proteinExistence type="predicted"/>
<dbReference type="InterPro" id="IPR027417">
    <property type="entry name" value="P-loop_NTPase"/>
</dbReference>
<keyword evidence="3" id="KW-1185">Reference proteome</keyword>
<evidence type="ECO:0000313" key="3">
    <source>
        <dbReference type="Proteomes" id="UP000269721"/>
    </source>
</evidence>
<protein>
    <recommendedName>
        <fullName evidence="4">P-loop containing nucleoside triphosphate hydrolase protein</fullName>
    </recommendedName>
</protein>
<evidence type="ECO:0000256" key="1">
    <source>
        <dbReference type="SAM" id="MobiDB-lite"/>
    </source>
</evidence>
<accession>A0A4P9WAE0</accession>
<feature type="compositionally biased region" description="Polar residues" evidence="1">
    <location>
        <begin position="1"/>
        <end position="15"/>
    </location>
</feature>